<organism evidence="3 4">
    <name type="scientific">Mucilaginibacter corticis</name>
    <dbReference type="NCBI Taxonomy" id="2597670"/>
    <lineage>
        <taxon>Bacteria</taxon>
        <taxon>Pseudomonadati</taxon>
        <taxon>Bacteroidota</taxon>
        <taxon>Sphingobacteriia</taxon>
        <taxon>Sphingobacteriales</taxon>
        <taxon>Sphingobacteriaceae</taxon>
        <taxon>Mucilaginibacter</taxon>
    </lineage>
</organism>
<dbReference type="Gene3D" id="3.40.50.1820">
    <property type="entry name" value="alpha/beta hydrolase"/>
    <property type="match status" value="1"/>
</dbReference>
<comment type="caution">
    <text evidence="3">The sequence shown here is derived from an EMBL/GenBank/DDBJ whole genome shotgun (WGS) entry which is preliminary data.</text>
</comment>
<dbReference type="Gene3D" id="2.120.10.30">
    <property type="entry name" value="TolB, C-terminal domain"/>
    <property type="match status" value="1"/>
</dbReference>
<dbReference type="SUPFAM" id="SSF53474">
    <property type="entry name" value="alpha/beta-Hydrolases"/>
    <property type="match status" value="1"/>
</dbReference>
<gene>
    <name evidence="3" type="ORF">FO440_02670</name>
</gene>
<dbReference type="RefSeq" id="WP_144246675.1">
    <property type="nucleotide sequence ID" value="NZ_VLPK01000001.1"/>
</dbReference>
<sequence>MKKSLYLMVISCLFIATSSFGQAAAGIPHGRMVNFIYTESKIFPGTQRQVDIYIPEQIDATKPACLYVQQDGFDPNSGFNLILDTLIAHKEIPVTIGIFIKSGYVNPANPKTIGRPNRGFEYDGVGNNYVRFLTEEIIPYVKAKYKLNLSDSGNDHCIAGASSGGISAFNTAWQRPDVFSRVYCNSGSFVSFRGGNEYPTLVRKTEPKPIRFYMTAGTYDMENCAGDWTLINQEMDKALKFSGYDYQFHLLNGGHVTGYREHFAAAMRYLWKGWPEPVKAETGAPRVNDIILPGEGWQLVKSGFSQVYGPACNKNGEVFFANPADDKIYRIGNDGKLSVFAANTGHCNSLSFGADGGLYAASKSAGKIMRYTDNGKATLYAQNIKAGYILARPNGGLYATTAATTGEPSKVWLIKDGKKTVVDAGLKAASGIAMAPDQWLLAVADRDSHWVYSYTIADDGKLQNKERLFWLSVQDWDDDSGAESVCYDKEGHVYAATRSGVQVCTHDGPLQVILPSPGERITGMCFGGKDMDMLFAFCGDKIYQRKLKTHAVGAFTPWMSMTPGKL</sequence>
<dbReference type="Pfam" id="PF08450">
    <property type="entry name" value="SGL"/>
    <property type="match status" value="1"/>
</dbReference>
<reference evidence="3 4" key="1">
    <citation type="submission" date="2019-07" db="EMBL/GenBank/DDBJ databases">
        <authorList>
            <person name="Huq M.A."/>
        </authorList>
    </citation>
    <scope>NUCLEOTIDE SEQUENCE [LARGE SCALE GENOMIC DNA]</scope>
    <source>
        <strain evidence="3 4">MAH-19</strain>
    </source>
</reference>
<dbReference type="InterPro" id="IPR013658">
    <property type="entry name" value="SGL"/>
</dbReference>
<dbReference type="InterPro" id="IPR011042">
    <property type="entry name" value="6-blade_b-propeller_TolB-like"/>
</dbReference>
<keyword evidence="4" id="KW-1185">Reference proteome</keyword>
<dbReference type="Pfam" id="PF00756">
    <property type="entry name" value="Esterase"/>
    <property type="match status" value="1"/>
</dbReference>
<evidence type="ECO:0000313" key="4">
    <source>
        <dbReference type="Proteomes" id="UP000318733"/>
    </source>
</evidence>
<dbReference type="Proteomes" id="UP000318733">
    <property type="component" value="Unassembled WGS sequence"/>
</dbReference>
<feature type="chain" id="PRO_5021718684" evidence="1">
    <location>
        <begin position="24"/>
        <end position="566"/>
    </location>
</feature>
<dbReference type="PANTHER" id="PTHR48098:SF3">
    <property type="entry name" value="IRON(III) ENTEROBACTIN ESTERASE"/>
    <property type="match status" value="1"/>
</dbReference>
<evidence type="ECO:0000313" key="3">
    <source>
        <dbReference type="EMBL" id="TSJ43110.1"/>
    </source>
</evidence>
<proteinExistence type="predicted"/>
<evidence type="ECO:0000259" key="2">
    <source>
        <dbReference type="Pfam" id="PF08450"/>
    </source>
</evidence>
<accession>A0A556MT44</accession>
<dbReference type="PANTHER" id="PTHR48098">
    <property type="entry name" value="ENTEROCHELIN ESTERASE-RELATED"/>
    <property type="match status" value="1"/>
</dbReference>
<name>A0A556MT44_9SPHI</name>
<dbReference type="InterPro" id="IPR029058">
    <property type="entry name" value="AB_hydrolase_fold"/>
</dbReference>
<evidence type="ECO:0000256" key="1">
    <source>
        <dbReference type="SAM" id="SignalP"/>
    </source>
</evidence>
<protein>
    <submittedName>
        <fullName evidence="3">Gluconolactonase</fullName>
    </submittedName>
</protein>
<feature type="signal peptide" evidence="1">
    <location>
        <begin position="1"/>
        <end position="23"/>
    </location>
</feature>
<dbReference type="EMBL" id="VLPK01000001">
    <property type="protein sequence ID" value="TSJ43110.1"/>
    <property type="molecule type" value="Genomic_DNA"/>
</dbReference>
<feature type="domain" description="SMP-30/Gluconolactonase/LRE-like region" evidence="2">
    <location>
        <begin position="313"/>
        <end position="535"/>
    </location>
</feature>
<dbReference type="InterPro" id="IPR050583">
    <property type="entry name" value="Mycobacterial_A85_antigen"/>
</dbReference>
<dbReference type="InterPro" id="IPR000801">
    <property type="entry name" value="Esterase-like"/>
</dbReference>
<dbReference type="OrthoDB" id="9784036at2"/>
<dbReference type="AlphaFoldDB" id="A0A556MT44"/>
<dbReference type="SUPFAM" id="SSF63829">
    <property type="entry name" value="Calcium-dependent phosphotriesterase"/>
    <property type="match status" value="1"/>
</dbReference>
<keyword evidence="1" id="KW-0732">Signal</keyword>